<dbReference type="EMBL" id="CP042435">
    <property type="protein sequence ID" value="QEC66752.1"/>
    <property type="molecule type" value="Genomic_DNA"/>
</dbReference>
<dbReference type="RefSeq" id="WP_147188552.1">
    <property type="nucleotide sequence ID" value="NZ_CP042435.1"/>
</dbReference>
<protein>
    <submittedName>
        <fullName evidence="3">DUF255 domain-containing protein</fullName>
    </submittedName>
</protein>
<dbReference type="OrthoDB" id="922811at2"/>
<reference evidence="3 4" key="1">
    <citation type="journal article" date="2016" name="Int. J. Syst. Evol. Microbiol.">
        <title>Panacibacter ginsenosidivorans gen. nov., sp. nov., with ginsenoside converting activity isolated from soil of a ginseng field.</title>
        <authorList>
            <person name="Siddiqi M.Z."/>
            <person name="Muhammad Shafi S."/>
            <person name="Choi K.D."/>
            <person name="Im W.T."/>
        </authorList>
    </citation>
    <scope>NUCLEOTIDE SEQUENCE [LARGE SCALE GENOMIC DNA]</scope>
    <source>
        <strain evidence="3 4">Gsoil1550</strain>
    </source>
</reference>
<keyword evidence="4" id="KW-1185">Reference proteome</keyword>
<dbReference type="PROSITE" id="PS51352">
    <property type="entry name" value="THIOREDOXIN_2"/>
    <property type="match status" value="1"/>
</dbReference>
<dbReference type="InterPro" id="IPR036249">
    <property type="entry name" value="Thioredoxin-like_sf"/>
</dbReference>
<evidence type="ECO:0000313" key="3">
    <source>
        <dbReference type="EMBL" id="QEC66752.1"/>
    </source>
</evidence>
<organism evidence="3 4">
    <name type="scientific">Panacibacter ginsenosidivorans</name>
    <dbReference type="NCBI Taxonomy" id="1813871"/>
    <lineage>
        <taxon>Bacteria</taxon>
        <taxon>Pseudomonadati</taxon>
        <taxon>Bacteroidota</taxon>
        <taxon>Chitinophagia</taxon>
        <taxon>Chitinophagales</taxon>
        <taxon>Chitinophagaceae</taxon>
        <taxon>Panacibacter</taxon>
    </lineage>
</organism>
<evidence type="ECO:0000313" key="4">
    <source>
        <dbReference type="Proteomes" id="UP000321533"/>
    </source>
</evidence>
<feature type="signal peptide" evidence="1">
    <location>
        <begin position="1"/>
        <end position="23"/>
    </location>
</feature>
<dbReference type="InterPro" id="IPR013766">
    <property type="entry name" value="Thioredoxin_domain"/>
</dbReference>
<accession>A0A5B8V683</accession>
<gene>
    <name evidence="3" type="ORF">FRZ67_05330</name>
</gene>
<dbReference type="KEGG" id="pgin:FRZ67_05330"/>
<evidence type="ECO:0000256" key="1">
    <source>
        <dbReference type="SAM" id="SignalP"/>
    </source>
</evidence>
<evidence type="ECO:0000259" key="2">
    <source>
        <dbReference type="PROSITE" id="PS51352"/>
    </source>
</evidence>
<dbReference type="SUPFAM" id="SSF52833">
    <property type="entry name" value="Thioredoxin-like"/>
    <property type="match status" value="1"/>
</dbReference>
<feature type="chain" id="PRO_5023016158" evidence="1">
    <location>
        <begin position="24"/>
        <end position="145"/>
    </location>
</feature>
<feature type="domain" description="Thioredoxin" evidence="2">
    <location>
        <begin position="16"/>
        <end position="145"/>
    </location>
</feature>
<keyword evidence="1" id="KW-0732">Signal</keyword>
<dbReference type="Proteomes" id="UP000321533">
    <property type="component" value="Chromosome"/>
</dbReference>
<dbReference type="AlphaFoldDB" id="A0A5B8V683"/>
<dbReference type="Pfam" id="PF13899">
    <property type="entry name" value="Thioredoxin_7"/>
    <property type="match status" value="1"/>
</dbReference>
<dbReference type="Gene3D" id="3.40.30.10">
    <property type="entry name" value="Glutaredoxin"/>
    <property type="match status" value="1"/>
</dbReference>
<proteinExistence type="predicted"/>
<name>A0A5B8V683_9BACT</name>
<sequence length="145" mass="16654">MNYLKKYSCLIIAFIIFSNLLHAQQKVNFLTQGNLRTVFELAKAQNKKVFLEVYAPDCHVCQTFEPTFANAKVAKYYNDHFISYRLDANSVETQAFVQKQKLNIASTPTFLFYNTDVKVIYQVTLTEKQNTPEIVLQEAAKAVAK</sequence>